<sequence length="163" mass="18314">MEENETVNPSAKAQRPSITSYSRGNASSSYQRLTTATNTARPSTAVRAVGYTGESSKSFEKLLNQKMKIQNDSAINNSDFKDNEPQIKYKHLENKVTNLLEQSIILSASSPPNFIEALNKAKEASVLDSALLRMRDQNNETSFHNLDITYSFYSESLYDDEIF</sequence>
<dbReference type="HOGENOM" id="CLU_1628938_0_0_1"/>
<accession>T1GZC8</accession>
<dbReference type="GO" id="GO:0005814">
    <property type="term" value="C:centriole"/>
    <property type="evidence" value="ECO:0007669"/>
    <property type="project" value="TreeGrafter"/>
</dbReference>
<reference evidence="3" key="1">
    <citation type="submission" date="2013-02" db="EMBL/GenBank/DDBJ databases">
        <authorList>
            <person name="Hughes D."/>
        </authorList>
    </citation>
    <scope>NUCLEOTIDE SEQUENCE</scope>
    <source>
        <strain>Durham</strain>
        <strain evidence="3">NC isolate 2 -- Noor lab</strain>
    </source>
</reference>
<reference evidence="2" key="2">
    <citation type="submission" date="2015-06" db="UniProtKB">
        <authorList>
            <consortium name="EnsemblMetazoa"/>
        </authorList>
    </citation>
    <scope>IDENTIFICATION</scope>
</reference>
<dbReference type="AlphaFoldDB" id="T1GZC8"/>
<dbReference type="GO" id="GO:0042073">
    <property type="term" value="P:intraciliary transport"/>
    <property type="evidence" value="ECO:0007669"/>
    <property type="project" value="TreeGrafter"/>
</dbReference>
<protein>
    <submittedName>
        <fullName evidence="2">Uncharacterized protein</fullName>
    </submittedName>
</protein>
<evidence type="ECO:0000313" key="3">
    <source>
        <dbReference type="Proteomes" id="UP000015102"/>
    </source>
</evidence>
<dbReference type="EMBL" id="CAQQ02386625">
    <property type="status" value="NOT_ANNOTATED_CDS"/>
    <property type="molecule type" value="Genomic_DNA"/>
</dbReference>
<feature type="region of interest" description="Disordered" evidence="1">
    <location>
        <begin position="1"/>
        <end position="42"/>
    </location>
</feature>
<dbReference type="OMA" id="FHNLDIT"/>
<dbReference type="GO" id="GO:0019894">
    <property type="term" value="F:kinesin binding"/>
    <property type="evidence" value="ECO:0007669"/>
    <property type="project" value="TreeGrafter"/>
</dbReference>
<dbReference type="GO" id="GO:0036064">
    <property type="term" value="C:ciliary basal body"/>
    <property type="evidence" value="ECO:0007669"/>
    <property type="project" value="TreeGrafter"/>
</dbReference>
<dbReference type="EnsemblMetazoa" id="MESCA009227-RA">
    <property type="protein sequence ID" value="MESCA009227-PA"/>
    <property type="gene ID" value="MESCA009227"/>
</dbReference>
<evidence type="ECO:0000313" key="2">
    <source>
        <dbReference type="EnsemblMetazoa" id="MESCA009227-PA"/>
    </source>
</evidence>
<dbReference type="GO" id="GO:0097730">
    <property type="term" value="C:non-motile cilium"/>
    <property type="evidence" value="ECO:0007669"/>
    <property type="project" value="TreeGrafter"/>
</dbReference>
<proteinExistence type="predicted"/>
<dbReference type="GO" id="GO:1905515">
    <property type="term" value="P:non-motile cilium assembly"/>
    <property type="evidence" value="ECO:0007669"/>
    <property type="project" value="TreeGrafter"/>
</dbReference>
<name>T1GZC8_MEGSC</name>
<dbReference type="STRING" id="36166.T1GZC8"/>
<dbReference type="Proteomes" id="UP000015102">
    <property type="component" value="Unassembled WGS sequence"/>
</dbReference>
<dbReference type="PANTHER" id="PTHR44117">
    <property type="entry name" value="INTRAFLAGELLAR TRANSPORT PROTEIN 88 HOMOLOG"/>
    <property type="match status" value="1"/>
</dbReference>
<dbReference type="GO" id="GO:0097546">
    <property type="term" value="C:ciliary base"/>
    <property type="evidence" value="ECO:0007669"/>
    <property type="project" value="TreeGrafter"/>
</dbReference>
<keyword evidence="3" id="KW-1185">Reference proteome</keyword>
<organism evidence="2 3">
    <name type="scientific">Megaselia scalaris</name>
    <name type="common">Humpbacked fly</name>
    <name type="synonym">Phora scalaris</name>
    <dbReference type="NCBI Taxonomy" id="36166"/>
    <lineage>
        <taxon>Eukaryota</taxon>
        <taxon>Metazoa</taxon>
        <taxon>Ecdysozoa</taxon>
        <taxon>Arthropoda</taxon>
        <taxon>Hexapoda</taxon>
        <taxon>Insecta</taxon>
        <taxon>Pterygota</taxon>
        <taxon>Neoptera</taxon>
        <taxon>Endopterygota</taxon>
        <taxon>Diptera</taxon>
        <taxon>Brachycera</taxon>
        <taxon>Muscomorpha</taxon>
        <taxon>Platypezoidea</taxon>
        <taxon>Phoridae</taxon>
        <taxon>Megaseliini</taxon>
        <taxon>Megaselia</taxon>
    </lineage>
</organism>
<evidence type="ECO:0000256" key="1">
    <source>
        <dbReference type="SAM" id="MobiDB-lite"/>
    </source>
</evidence>
<dbReference type="PANTHER" id="PTHR44117:SF1">
    <property type="entry name" value="INTRAFLAGELLAR TRANSPORT PROTEIN 88 HOMOLOG"/>
    <property type="match status" value="1"/>
</dbReference>